<dbReference type="InterPro" id="IPR009080">
    <property type="entry name" value="tRNAsynth_Ia_anticodon-bd"/>
</dbReference>
<protein>
    <submittedName>
        <fullName evidence="6">Glutamate acetyltransferase</fullName>
    </submittedName>
</protein>
<sequence length="312" mass="35315">MHHSILVSKYTAFKHLISSYIVNTLSTYTYSDKISCIEGKKITLSKGRDNNKVLYISGMALWLAKSHNQDPMEIASAIVSQLLETCGGVFIIQIVPPGWIYLELTHPLLATWLQSLAVGSLEKAEEQASRRDSEPPLGIERKREQGRKENLIQNSRCQISNPERLFAMQYVHARCCSLVWLAHREGLIKLREPLPDTSPALGNIIFTEQIPWLDCDEKLRLNHPDESHLITKLVQVVDDLVCSDDGSVNWERAGLNLSQAFENFWSKCRIWGEVKISSPELAKARLGLVMVTQSVLRFLLVEKLKVVALLEL</sequence>
<dbReference type="AlphaFoldDB" id="A0A367RSY1"/>
<gene>
    <name evidence="6" type="ORF">A6770_11415</name>
</gene>
<dbReference type="SMART" id="SM00836">
    <property type="entry name" value="DALR_1"/>
    <property type="match status" value="1"/>
</dbReference>
<evidence type="ECO:0000256" key="3">
    <source>
        <dbReference type="ARBA" id="ARBA00022840"/>
    </source>
</evidence>
<evidence type="ECO:0000256" key="1">
    <source>
        <dbReference type="ARBA" id="ARBA00022598"/>
    </source>
</evidence>
<evidence type="ECO:0000313" key="7">
    <source>
        <dbReference type="Proteomes" id="UP000252107"/>
    </source>
</evidence>
<proteinExistence type="predicted"/>
<accession>A0A367RSY1</accession>
<keyword evidence="1" id="KW-0436">Ligase</keyword>
<keyword evidence="7" id="KW-1185">Reference proteome</keyword>
<evidence type="ECO:0000259" key="5">
    <source>
        <dbReference type="SMART" id="SM00836"/>
    </source>
</evidence>
<reference evidence="6" key="1">
    <citation type="submission" date="2016-04" db="EMBL/GenBank/DDBJ databases">
        <authorList>
            <person name="Tabuchi Yagui T.R."/>
        </authorList>
    </citation>
    <scope>NUCLEOTIDE SEQUENCE [LARGE SCALE GENOMIC DNA]</scope>
    <source>
        <strain evidence="6">NIES-26</strain>
    </source>
</reference>
<dbReference type="Proteomes" id="UP000252107">
    <property type="component" value="Unassembled WGS sequence"/>
</dbReference>
<feature type="domain" description="DALR anticodon binding" evidence="5">
    <location>
        <begin position="168"/>
        <end position="304"/>
    </location>
</feature>
<dbReference type="GO" id="GO:0005524">
    <property type="term" value="F:ATP binding"/>
    <property type="evidence" value="ECO:0007669"/>
    <property type="project" value="UniProtKB-KW"/>
</dbReference>
<dbReference type="GO" id="GO:0006420">
    <property type="term" value="P:arginyl-tRNA aminoacylation"/>
    <property type="evidence" value="ECO:0007669"/>
    <property type="project" value="InterPro"/>
</dbReference>
<dbReference type="EMBL" id="LXQD01000065">
    <property type="protein sequence ID" value="RCJ39687.1"/>
    <property type="molecule type" value="Genomic_DNA"/>
</dbReference>
<comment type="caution">
    <text evidence="6">The sequence shown here is derived from an EMBL/GenBank/DDBJ whole genome shotgun (WGS) entry which is preliminary data.</text>
</comment>
<evidence type="ECO:0000313" key="6">
    <source>
        <dbReference type="EMBL" id="RCJ39687.1"/>
    </source>
</evidence>
<organism evidence="6 7">
    <name type="scientific">Nostoc minutum NIES-26</name>
    <dbReference type="NCBI Taxonomy" id="1844469"/>
    <lineage>
        <taxon>Bacteria</taxon>
        <taxon>Bacillati</taxon>
        <taxon>Cyanobacteriota</taxon>
        <taxon>Cyanophyceae</taxon>
        <taxon>Nostocales</taxon>
        <taxon>Nostocaceae</taxon>
        <taxon>Nostoc</taxon>
    </lineage>
</organism>
<keyword evidence="2" id="KW-0547">Nucleotide-binding</keyword>
<evidence type="ECO:0000256" key="4">
    <source>
        <dbReference type="SAM" id="MobiDB-lite"/>
    </source>
</evidence>
<dbReference type="InterPro" id="IPR008909">
    <property type="entry name" value="DALR_anticod-bd"/>
</dbReference>
<dbReference type="Gene3D" id="1.10.730.10">
    <property type="entry name" value="Isoleucyl-tRNA Synthetase, Domain 1"/>
    <property type="match status" value="1"/>
</dbReference>
<dbReference type="GO" id="GO:0016740">
    <property type="term" value="F:transferase activity"/>
    <property type="evidence" value="ECO:0007669"/>
    <property type="project" value="UniProtKB-KW"/>
</dbReference>
<dbReference type="GO" id="GO:0004814">
    <property type="term" value="F:arginine-tRNA ligase activity"/>
    <property type="evidence" value="ECO:0007669"/>
    <property type="project" value="InterPro"/>
</dbReference>
<feature type="region of interest" description="Disordered" evidence="4">
    <location>
        <begin position="124"/>
        <end position="145"/>
    </location>
</feature>
<dbReference type="Gene3D" id="3.30.1360.70">
    <property type="entry name" value="Arginyl tRNA synthetase N-terminal domain"/>
    <property type="match status" value="1"/>
</dbReference>
<dbReference type="GO" id="GO:0005737">
    <property type="term" value="C:cytoplasm"/>
    <property type="evidence" value="ECO:0007669"/>
    <property type="project" value="InterPro"/>
</dbReference>
<dbReference type="InterPro" id="IPR036695">
    <property type="entry name" value="Arg-tRNA-synth_N_sf"/>
</dbReference>
<name>A0A367RSY1_9NOSO</name>
<evidence type="ECO:0000256" key="2">
    <source>
        <dbReference type="ARBA" id="ARBA00022741"/>
    </source>
</evidence>
<keyword evidence="3" id="KW-0067">ATP-binding</keyword>
<dbReference type="SUPFAM" id="SSF47323">
    <property type="entry name" value="Anticodon-binding domain of a subclass of class I aminoacyl-tRNA synthetases"/>
    <property type="match status" value="1"/>
</dbReference>